<dbReference type="InterPro" id="IPR002110">
    <property type="entry name" value="Ankyrin_rpt"/>
</dbReference>
<evidence type="ECO:0000256" key="3">
    <source>
        <dbReference type="PROSITE-ProRule" id="PRU00023"/>
    </source>
</evidence>
<evidence type="ECO:0000256" key="4">
    <source>
        <dbReference type="SAM" id="SignalP"/>
    </source>
</evidence>
<dbReference type="Proteomes" id="UP000180246">
    <property type="component" value="Unassembled WGS sequence"/>
</dbReference>
<gene>
    <name evidence="5" type="ORF">LO55_4230</name>
</gene>
<dbReference type="SMART" id="SM00248">
    <property type="entry name" value="ANK"/>
    <property type="match status" value="5"/>
</dbReference>
<feature type="repeat" description="ANK" evidence="3">
    <location>
        <begin position="162"/>
        <end position="194"/>
    </location>
</feature>
<organism evidence="5 6">
    <name type="scientific">Massilia timonae</name>
    <dbReference type="NCBI Taxonomy" id="47229"/>
    <lineage>
        <taxon>Bacteria</taxon>
        <taxon>Pseudomonadati</taxon>
        <taxon>Pseudomonadota</taxon>
        <taxon>Betaproteobacteria</taxon>
        <taxon>Burkholderiales</taxon>
        <taxon>Oxalobacteraceae</taxon>
        <taxon>Telluria group</taxon>
        <taxon>Massilia</taxon>
    </lineage>
</organism>
<feature type="signal peptide" evidence="4">
    <location>
        <begin position="1"/>
        <end position="21"/>
    </location>
</feature>
<feature type="repeat" description="ANK" evidence="3">
    <location>
        <begin position="96"/>
        <end position="124"/>
    </location>
</feature>
<dbReference type="Pfam" id="PF00023">
    <property type="entry name" value="Ank"/>
    <property type="match status" value="1"/>
</dbReference>
<feature type="chain" id="PRO_5010193130" evidence="4">
    <location>
        <begin position="22"/>
        <end position="220"/>
    </location>
</feature>
<dbReference type="PRINTS" id="PR01415">
    <property type="entry name" value="ANKYRIN"/>
</dbReference>
<dbReference type="Gene3D" id="1.25.40.20">
    <property type="entry name" value="Ankyrin repeat-containing domain"/>
    <property type="match status" value="3"/>
</dbReference>
<feature type="repeat" description="ANK" evidence="3">
    <location>
        <begin position="126"/>
        <end position="158"/>
    </location>
</feature>
<evidence type="ECO:0000313" key="6">
    <source>
        <dbReference type="Proteomes" id="UP000180246"/>
    </source>
</evidence>
<name>A0A1S2NBI9_9BURK</name>
<dbReference type="EMBL" id="JRYB01000001">
    <property type="protein sequence ID" value="OIJ42456.1"/>
    <property type="molecule type" value="Genomic_DNA"/>
</dbReference>
<dbReference type="PROSITE" id="PS50297">
    <property type="entry name" value="ANK_REP_REGION"/>
    <property type="match status" value="3"/>
</dbReference>
<dbReference type="PROSITE" id="PS50088">
    <property type="entry name" value="ANK_REPEAT"/>
    <property type="match status" value="3"/>
</dbReference>
<reference evidence="5 6" key="1">
    <citation type="submission" date="2014-10" db="EMBL/GenBank/DDBJ databases">
        <authorList>
            <person name="Seo M.-J."/>
            <person name="Seok Y.J."/>
            <person name="Cha I.-T."/>
        </authorList>
    </citation>
    <scope>NUCLEOTIDE SEQUENCE [LARGE SCALE GENOMIC DNA]</scope>
    <source>
        <strain evidence="5 6">NEU</strain>
    </source>
</reference>
<dbReference type="SUPFAM" id="SSF48403">
    <property type="entry name" value="Ankyrin repeat"/>
    <property type="match status" value="1"/>
</dbReference>
<dbReference type="RefSeq" id="WP_071362968.1">
    <property type="nucleotide sequence ID" value="NZ_JRYB01000001.1"/>
</dbReference>
<sequence length="220" mass="23360">MPIRRLLATSLLFAAIAGAHAVEPPTPQQVSSFFRAVQMDDASTVRKMVGAVVNANELNPLGGEPALVLAIREGAREVILELLRHPGTDLERKAVNGNTALMMAAFKRDEEVVRALLKKGAKVNQPGWTALHYAAASGDDKIAQLLIDHGAKVDAVSPRPSGAFTPLMLAAREGKDATARLLVARGADTVLKNTEGHTAAQIAKQAGRDELARELTVPAR</sequence>
<dbReference type="PANTHER" id="PTHR24171">
    <property type="entry name" value="ANKYRIN REPEAT DOMAIN-CONTAINING PROTEIN 39-RELATED"/>
    <property type="match status" value="1"/>
</dbReference>
<protein>
    <submittedName>
        <fullName evidence="5">Ankyrin repeat family protein</fullName>
    </submittedName>
</protein>
<evidence type="ECO:0000256" key="1">
    <source>
        <dbReference type="ARBA" id="ARBA00022737"/>
    </source>
</evidence>
<keyword evidence="2 3" id="KW-0040">ANK repeat</keyword>
<dbReference type="InterPro" id="IPR036770">
    <property type="entry name" value="Ankyrin_rpt-contain_sf"/>
</dbReference>
<evidence type="ECO:0000256" key="2">
    <source>
        <dbReference type="ARBA" id="ARBA00023043"/>
    </source>
</evidence>
<comment type="caution">
    <text evidence="5">The sequence shown here is derived from an EMBL/GenBank/DDBJ whole genome shotgun (WGS) entry which is preliminary data.</text>
</comment>
<keyword evidence="4" id="KW-0732">Signal</keyword>
<dbReference type="AlphaFoldDB" id="A0A1S2NBI9"/>
<accession>A0A1S2NBI9</accession>
<proteinExistence type="predicted"/>
<evidence type="ECO:0000313" key="5">
    <source>
        <dbReference type="EMBL" id="OIJ42456.1"/>
    </source>
</evidence>
<keyword evidence="1" id="KW-0677">Repeat</keyword>
<dbReference type="Pfam" id="PF12796">
    <property type="entry name" value="Ank_2"/>
    <property type="match status" value="1"/>
</dbReference>